<dbReference type="EMBL" id="JANBUP010000529">
    <property type="protein sequence ID" value="KAJ2811109.1"/>
    <property type="molecule type" value="Genomic_DNA"/>
</dbReference>
<sequence>MSLNSSGNEGNEVDKLVTKARLDDIMRDVRTTGLAWADLREQYSPKQSAFAPLNFAASTWATYIKAGITELDSDLATDETYSQAATMAAYGVELLRIALGGPQIHRRQIIQVGNMLGALCAALSDTRDRHRDTVTKMLGDKVDAYKRSQCASGAVEPDGATSLEHARQSSGSNLPPETRVSVPVTRGRSHPYKRNTLRSATTSSSSHP</sequence>
<keyword evidence="2" id="KW-1185">Reference proteome</keyword>
<accession>A0ACC1LKJ2</accession>
<comment type="caution">
    <text evidence="1">The sequence shown here is derived from an EMBL/GenBank/DDBJ whole genome shotgun (WGS) entry which is preliminary data.</text>
</comment>
<evidence type="ECO:0000313" key="1">
    <source>
        <dbReference type="EMBL" id="KAJ2811109.1"/>
    </source>
</evidence>
<gene>
    <name evidence="1" type="ORF">H4S07_002267</name>
</gene>
<reference evidence="1" key="1">
    <citation type="submission" date="2022-07" db="EMBL/GenBank/DDBJ databases">
        <title>Phylogenomic reconstructions and comparative analyses of Kickxellomycotina fungi.</title>
        <authorList>
            <person name="Reynolds N.K."/>
            <person name="Stajich J.E."/>
            <person name="Barry K."/>
            <person name="Grigoriev I.V."/>
            <person name="Crous P."/>
            <person name="Smith M.E."/>
        </authorList>
    </citation>
    <scope>NUCLEOTIDE SEQUENCE</scope>
    <source>
        <strain evidence="1">CBS 102833</strain>
    </source>
</reference>
<evidence type="ECO:0000313" key="2">
    <source>
        <dbReference type="Proteomes" id="UP001140096"/>
    </source>
</evidence>
<organism evidence="1 2">
    <name type="scientific">Coemansia furcata</name>
    <dbReference type="NCBI Taxonomy" id="417177"/>
    <lineage>
        <taxon>Eukaryota</taxon>
        <taxon>Fungi</taxon>
        <taxon>Fungi incertae sedis</taxon>
        <taxon>Zoopagomycota</taxon>
        <taxon>Kickxellomycotina</taxon>
        <taxon>Kickxellomycetes</taxon>
        <taxon>Kickxellales</taxon>
        <taxon>Kickxellaceae</taxon>
        <taxon>Coemansia</taxon>
    </lineage>
</organism>
<proteinExistence type="predicted"/>
<dbReference type="Proteomes" id="UP001140096">
    <property type="component" value="Unassembled WGS sequence"/>
</dbReference>
<protein>
    <submittedName>
        <fullName evidence="1">Uncharacterized protein</fullName>
    </submittedName>
</protein>
<name>A0ACC1LKJ2_9FUNG</name>